<keyword evidence="13 14" id="KW-0472">Membrane</keyword>
<comment type="subcellular location">
    <subcellularLocation>
        <location evidence="2">Cell membrane</location>
        <topology evidence="2">Multi-pass membrane protein</topology>
    </subcellularLocation>
</comment>
<dbReference type="SUPFAM" id="SSF55874">
    <property type="entry name" value="ATPase domain of HSP90 chaperone/DNA topoisomerase II/histidine kinase"/>
    <property type="match status" value="1"/>
</dbReference>
<feature type="transmembrane region" description="Helical" evidence="14">
    <location>
        <begin position="12"/>
        <end position="30"/>
    </location>
</feature>
<dbReference type="InterPro" id="IPR036890">
    <property type="entry name" value="HATPase_C_sf"/>
</dbReference>
<evidence type="ECO:0000256" key="5">
    <source>
        <dbReference type="ARBA" id="ARBA00022553"/>
    </source>
</evidence>
<gene>
    <name evidence="17" type="ORF">HZY91_01555</name>
</gene>
<dbReference type="Proteomes" id="UP000721415">
    <property type="component" value="Unassembled WGS sequence"/>
</dbReference>
<dbReference type="Gene3D" id="6.10.340.10">
    <property type="match status" value="1"/>
</dbReference>
<dbReference type="GO" id="GO:0016301">
    <property type="term" value="F:kinase activity"/>
    <property type="evidence" value="ECO:0007669"/>
    <property type="project" value="UniProtKB-KW"/>
</dbReference>
<evidence type="ECO:0000256" key="7">
    <source>
        <dbReference type="ARBA" id="ARBA00022692"/>
    </source>
</evidence>
<evidence type="ECO:0000256" key="8">
    <source>
        <dbReference type="ARBA" id="ARBA00022741"/>
    </source>
</evidence>
<keyword evidence="5" id="KW-0597">Phosphoprotein</keyword>
<evidence type="ECO:0000256" key="4">
    <source>
        <dbReference type="ARBA" id="ARBA00022475"/>
    </source>
</evidence>
<dbReference type="PROSITE" id="PS50109">
    <property type="entry name" value="HIS_KIN"/>
    <property type="match status" value="1"/>
</dbReference>
<dbReference type="PANTHER" id="PTHR45528">
    <property type="entry name" value="SENSOR HISTIDINE KINASE CPXA"/>
    <property type="match status" value="1"/>
</dbReference>
<dbReference type="Pfam" id="PF02518">
    <property type="entry name" value="HATPase_c"/>
    <property type="match status" value="1"/>
</dbReference>
<dbReference type="CDD" id="cd00082">
    <property type="entry name" value="HisKA"/>
    <property type="match status" value="1"/>
</dbReference>
<evidence type="ECO:0000259" key="16">
    <source>
        <dbReference type="PROSITE" id="PS50885"/>
    </source>
</evidence>
<evidence type="ECO:0000256" key="12">
    <source>
        <dbReference type="ARBA" id="ARBA00023012"/>
    </source>
</evidence>
<sequence length="504" mass="58035">MNLNRKTFVYSFVLTVTLVSAILAYLVYLLPSLYLANMVRSNTEASQNFHEAYLDQRKFPVEAAPNLNASLIFTSSKDSNVVEVLSAYGTASIELKNKEMLDLLNYVKDSSFEDPNFKIDQRFSSKEYWQTIRETIQNDFDINLKSSQHEFDESMHDSKVVKGDNYHLFIASVEDRKNVYTNSLGVSQEEGGIIVTYIPFSISKIDDIQEVVLRSLPMIVLGLILFTALASLYFTRMIVNPIQSVVKHTDKLRHNQLKEMSRLELHSNDEIESLAESIDDMYLELRQTYHRLVDKHQKQELFLRASSHQLKTPVAASLLLVESMIDGIGKFKDHEQYLPKVKEQIQSIQHLIDDLLIINRPLDAQKEDWVAIDELVEQVLDSYQFQKESSDKQIEKDLLSFQLTTQGDYLYKLIDNLIANAFTHSPECSKIEIQLRENYLKIVNAGQIDPNLLESIFEPFVTTRNHLTSGGLGLYIANKYAQALDYRIEIRNIENQVETTLYFA</sequence>
<dbReference type="PROSITE" id="PS50885">
    <property type="entry name" value="HAMP"/>
    <property type="match status" value="1"/>
</dbReference>
<keyword evidence="10" id="KW-0067">ATP-binding</keyword>
<protein>
    <recommendedName>
        <fullName evidence="3">histidine kinase</fullName>
        <ecNumber evidence="3">2.7.13.3</ecNumber>
    </recommendedName>
</protein>
<organism evidence="17 18">
    <name type="scientific">Facklamia lactis</name>
    <dbReference type="NCBI Taxonomy" id="2749967"/>
    <lineage>
        <taxon>Bacteria</taxon>
        <taxon>Bacillati</taxon>
        <taxon>Bacillota</taxon>
        <taxon>Bacilli</taxon>
        <taxon>Lactobacillales</taxon>
        <taxon>Aerococcaceae</taxon>
        <taxon>Facklamia</taxon>
    </lineage>
</organism>
<evidence type="ECO:0000256" key="9">
    <source>
        <dbReference type="ARBA" id="ARBA00022777"/>
    </source>
</evidence>
<dbReference type="SUPFAM" id="SSF158472">
    <property type="entry name" value="HAMP domain-like"/>
    <property type="match status" value="1"/>
</dbReference>
<dbReference type="InterPro" id="IPR003660">
    <property type="entry name" value="HAMP_dom"/>
</dbReference>
<name>A0ABS0LQ02_9LACT</name>
<keyword evidence="9 17" id="KW-0418">Kinase</keyword>
<dbReference type="EC" id="2.7.13.3" evidence="3"/>
<dbReference type="RefSeq" id="WP_197114033.1">
    <property type="nucleotide sequence ID" value="NZ_JACBXQ010000001.1"/>
</dbReference>
<accession>A0ABS0LQ02</accession>
<dbReference type="PANTHER" id="PTHR45528:SF1">
    <property type="entry name" value="SENSOR HISTIDINE KINASE CPXA"/>
    <property type="match status" value="1"/>
</dbReference>
<proteinExistence type="predicted"/>
<keyword evidence="12" id="KW-0902">Two-component regulatory system</keyword>
<evidence type="ECO:0000256" key="13">
    <source>
        <dbReference type="ARBA" id="ARBA00023136"/>
    </source>
</evidence>
<dbReference type="Pfam" id="PF00672">
    <property type="entry name" value="HAMP"/>
    <property type="match status" value="1"/>
</dbReference>
<dbReference type="SUPFAM" id="SSF47384">
    <property type="entry name" value="Homodimeric domain of signal transducing histidine kinase"/>
    <property type="match status" value="1"/>
</dbReference>
<keyword evidence="6" id="KW-0808">Transferase</keyword>
<reference evidence="17 18" key="1">
    <citation type="submission" date="2020-07" db="EMBL/GenBank/DDBJ databases">
        <title>Facklamia lactis sp. nov., isolated from raw milk.</title>
        <authorList>
            <person name="Doll E.V."/>
            <person name="Huptas C."/>
            <person name="Staib L."/>
            <person name="Wenning M."/>
            <person name="Scherer S."/>
        </authorList>
    </citation>
    <scope>NUCLEOTIDE SEQUENCE [LARGE SCALE GENOMIC DNA]</scope>
    <source>
        <strain evidence="17 18">DSM 111018</strain>
    </source>
</reference>
<dbReference type="Gene3D" id="3.30.565.10">
    <property type="entry name" value="Histidine kinase-like ATPase, C-terminal domain"/>
    <property type="match status" value="1"/>
</dbReference>
<comment type="caution">
    <text evidence="17">The sequence shown here is derived from an EMBL/GenBank/DDBJ whole genome shotgun (WGS) entry which is preliminary data.</text>
</comment>
<dbReference type="EMBL" id="JACBXQ010000001">
    <property type="protein sequence ID" value="MBG9985575.1"/>
    <property type="molecule type" value="Genomic_DNA"/>
</dbReference>
<feature type="domain" description="Histidine kinase" evidence="15">
    <location>
        <begin position="305"/>
        <end position="504"/>
    </location>
</feature>
<dbReference type="SMART" id="SM00304">
    <property type="entry name" value="HAMP"/>
    <property type="match status" value="1"/>
</dbReference>
<dbReference type="InterPro" id="IPR003594">
    <property type="entry name" value="HATPase_dom"/>
</dbReference>
<evidence type="ECO:0000256" key="2">
    <source>
        <dbReference type="ARBA" id="ARBA00004651"/>
    </source>
</evidence>
<evidence type="ECO:0000259" key="15">
    <source>
        <dbReference type="PROSITE" id="PS50109"/>
    </source>
</evidence>
<evidence type="ECO:0000256" key="10">
    <source>
        <dbReference type="ARBA" id="ARBA00022840"/>
    </source>
</evidence>
<evidence type="ECO:0000256" key="1">
    <source>
        <dbReference type="ARBA" id="ARBA00000085"/>
    </source>
</evidence>
<keyword evidence="8" id="KW-0547">Nucleotide-binding</keyword>
<dbReference type="InterPro" id="IPR005467">
    <property type="entry name" value="His_kinase_dom"/>
</dbReference>
<feature type="domain" description="HAMP" evidence="16">
    <location>
        <begin position="236"/>
        <end position="290"/>
    </location>
</feature>
<evidence type="ECO:0000256" key="11">
    <source>
        <dbReference type="ARBA" id="ARBA00022989"/>
    </source>
</evidence>
<dbReference type="SMART" id="SM00387">
    <property type="entry name" value="HATPase_c"/>
    <property type="match status" value="1"/>
</dbReference>
<dbReference type="InterPro" id="IPR050398">
    <property type="entry name" value="HssS/ArlS-like"/>
</dbReference>
<dbReference type="InterPro" id="IPR003661">
    <property type="entry name" value="HisK_dim/P_dom"/>
</dbReference>
<dbReference type="CDD" id="cd06225">
    <property type="entry name" value="HAMP"/>
    <property type="match status" value="1"/>
</dbReference>
<evidence type="ECO:0000256" key="14">
    <source>
        <dbReference type="SAM" id="Phobius"/>
    </source>
</evidence>
<evidence type="ECO:0000313" key="18">
    <source>
        <dbReference type="Proteomes" id="UP000721415"/>
    </source>
</evidence>
<dbReference type="InterPro" id="IPR036097">
    <property type="entry name" value="HisK_dim/P_sf"/>
</dbReference>
<dbReference type="Gene3D" id="1.10.287.130">
    <property type="match status" value="1"/>
</dbReference>
<evidence type="ECO:0000256" key="3">
    <source>
        <dbReference type="ARBA" id="ARBA00012438"/>
    </source>
</evidence>
<keyword evidence="7 14" id="KW-0812">Transmembrane</keyword>
<keyword evidence="18" id="KW-1185">Reference proteome</keyword>
<evidence type="ECO:0000313" key="17">
    <source>
        <dbReference type="EMBL" id="MBG9985575.1"/>
    </source>
</evidence>
<keyword evidence="11 14" id="KW-1133">Transmembrane helix</keyword>
<comment type="catalytic activity">
    <reaction evidence="1">
        <text>ATP + protein L-histidine = ADP + protein N-phospho-L-histidine.</text>
        <dbReference type="EC" id="2.7.13.3"/>
    </reaction>
</comment>
<evidence type="ECO:0000256" key="6">
    <source>
        <dbReference type="ARBA" id="ARBA00022679"/>
    </source>
</evidence>
<dbReference type="Pfam" id="PF00512">
    <property type="entry name" value="HisKA"/>
    <property type="match status" value="1"/>
</dbReference>
<dbReference type="SMART" id="SM00388">
    <property type="entry name" value="HisKA"/>
    <property type="match status" value="1"/>
</dbReference>
<keyword evidence="4" id="KW-1003">Cell membrane</keyword>